<sequence>MKAFIIILAFICITVAVEIPFNENKGNGNKPSCEDLKVLKSRPIHKAASFLCEMCLDLVEIAETYAECDEAYIDKVLDKKCDSYFHSGYMDTACRDMCDEIVKELEADTDKNPSKVCTKVTKTDCHY</sequence>
<reference evidence="2" key="1">
    <citation type="submission" date="2022-11" db="UniProtKB">
        <authorList>
            <consortium name="WormBaseParasite"/>
        </authorList>
    </citation>
    <scope>IDENTIFICATION</scope>
</reference>
<proteinExistence type="predicted"/>
<dbReference type="Proteomes" id="UP000887580">
    <property type="component" value="Unplaced"/>
</dbReference>
<evidence type="ECO:0000313" key="1">
    <source>
        <dbReference type="Proteomes" id="UP000887580"/>
    </source>
</evidence>
<name>A0AC35G733_9BILA</name>
<accession>A0AC35G733</accession>
<protein>
    <submittedName>
        <fullName evidence="2">Saposin B-type domain-containing protein</fullName>
    </submittedName>
</protein>
<evidence type="ECO:0000313" key="2">
    <source>
        <dbReference type="WBParaSite" id="PS1159_v2.g24721.t1"/>
    </source>
</evidence>
<dbReference type="WBParaSite" id="PS1159_v2.g24721.t1">
    <property type="protein sequence ID" value="PS1159_v2.g24721.t1"/>
    <property type="gene ID" value="PS1159_v2.g24721"/>
</dbReference>
<organism evidence="1 2">
    <name type="scientific">Panagrolaimus sp. PS1159</name>
    <dbReference type="NCBI Taxonomy" id="55785"/>
    <lineage>
        <taxon>Eukaryota</taxon>
        <taxon>Metazoa</taxon>
        <taxon>Ecdysozoa</taxon>
        <taxon>Nematoda</taxon>
        <taxon>Chromadorea</taxon>
        <taxon>Rhabditida</taxon>
        <taxon>Tylenchina</taxon>
        <taxon>Panagrolaimomorpha</taxon>
        <taxon>Panagrolaimoidea</taxon>
        <taxon>Panagrolaimidae</taxon>
        <taxon>Panagrolaimus</taxon>
    </lineage>
</organism>